<dbReference type="AlphaFoldDB" id="A0A517R3R3"/>
<feature type="domain" description="TIR" evidence="1">
    <location>
        <begin position="14"/>
        <end position="89"/>
    </location>
</feature>
<dbReference type="GO" id="GO:0007165">
    <property type="term" value="P:signal transduction"/>
    <property type="evidence" value="ECO:0007669"/>
    <property type="project" value="InterPro"/>
</dbReference>
<evidence type="ECO:0000313" key="3">
    <source>
        <dbReference type="Proteomes" id="UP000317318"/>
    </source>
</evidence>
<reference evidence="2 3" key="1">
    <citation type="submission" date="2019-02" db="EMBL/GenBank/DDBJ databases">
        <title>Deep-cultivation of Planctomycetes and their phenomic and genomic characterization uncovers novel biology.</title>
        <authorList>
            <person name="Wiegand S."/>
            <person name="Jogler M."/>
            <person name="Boedeker C."/>
            <person name="Pinto D."/>
            <person name="Vollmers J."/>
            <person name="Rivas-Marin E."/>
            <person name="Kohn T."/>
            <person name="Peeters S.H."/>
            <person name="Heuer A."/>
            <person name="Rast P."/>
            <person name="Oberbeckmann S."/>
            <person name="Bunk B."/>
            <person name="Jeske O."/>
            <person name="Meyerdierks A."/>
            <person name="Storesund J.E."/>
            <person name="Kallscheuer N."/>
            <person name="Luecker S."/>
            <person name="Lage O.M."/>
            <person name="Pohl T."/>
            <person name="Merkel B.J."/>
            <person name="Hornburger P."/>
            <person name="Mueller R.-W."/>
            <person name="Bruemmer F."/>
            <person name="Labrenz M."/>
            <person name="Spormann A.M."/>
            <person name="Op den Camp H."/>
            <person name="Overmann J."/>
            <person name="Amann R."/>
            <person name="Jetten M.S.M."/>
            <person name="Mascher T."/>
            <person name="Medema M.H."/>
            <person name="Devos D.P."/>
            <person name="Kaster A.-K."/>
            <person name="Ovreas L."/>
            <person name="Rohde M."/>
            <person name="Galperin M.Y."/>
            <person name="Jogler C."/>
        </authorList>
    </citation>
    <scope>NUCLEOTIDE SEQUENCE [LARGE SCALE GENOMIC DNA]</scope>
    <source>
        <strain evidence="2 3">Pan189</strain>
    </source>
</reference>
<name>A0A517R3R3_9PLAN</name>
<proteinExistence type="predicted"/>
<evidence type="ECO:0000259" key="1">
    <source>
        <dbReference type="Pfam" id="PF13676"/>
    </source>
</evidence>
<dbReference type="SUPFAM" id="SSF52200">
    <property type="entry name" value="Toll/Interleukin receptor TIR domain"/>
    <property type="match status" value="1"/>
</dbReference>
<dbReference type="Pfam" id="PF13676">
    <property type="entry name" value="TIR_2"/>
    <property type="match status" value="1"/>
</dbReference>
<dbReference type="InterPro" id="IPR035897">
    <property type="entry name" value="Toll_tir_struct_dom_sf"/>
</dbReference>
<sequence length="200" mass="22787">MFTIPTYPRCYFDVFLSHDSEDKSWLVEELDEELRSRNVIPWFDRRDYPLAAGSPFEALKLKICECRMVVYLITEASLNRVPHRGWQLVERAYGEALSTTLWIGGAATQHVELGLFFLPAYDPRITGTPWHNLLNVTNATAVFAPETDFVAWSADRIESFLDGQANHSNPALQRLKNDPALNIFVQGSPGLEARLRCQFP</sequence>
<dbReference type="InterPro" id="IPR000157">
    <property type="entry name" value="TIR_dom"/>
</dbReference>
<organism evidence="2 3">
    <name type="scientific">Stratiformator vulcanicus</name>
    <dbReference type="NCBI Taxonomy" id="2527980"/>
    <lineage>
        <taxon>Bacteria</taxon>
        <taxon>Pseudomonadati</taxon>
        <taxon>Planctomycetota</taxon>
        <taxon>Planctomycetia</taxon>
        <taxon>Planctomycetales</taxon>
        <taxon>Planctomycetaceae</taxon>
        <taxon>Stratiformator</taxon>
    </lineage>
</organism>
<gene>
    <name evidence="2" type="ORF">Pan189_28670</name>
</gene>
<dbReference type="KEGG" id="svp:Pan189_28670"/>
<dbReference type="Gene3D" id="3.40.50.10140">
    <property type="entry name" value="Toll/interleukin-1 receptor homology (TIR) domain"/>
    <property type="match status" value="1"/>
</dbReference>
<dbReference type="Proteomes" id="UP000317318">
    <property type="component" value="Chromosome"/>
</dbReference>
<keyword evidence="3" id="KW-1185">Reference proteome</keyword>
<protein>
    <recommendedName>
        <fullName evidence="1">TIR domain-containing protein</fullName>
    </recommendedName>
</protein>
<accession>A0A517R3R3</accession>
<evidence type="ECO:0000313" key="2">
    <source>
        <dbReference type="EMBL" id="QDT38473.1"/>
    </source>
</evidence>
<dbReference type="RefSeq" id="WP_145364577.1">
    <property type="nucleotide sequence ID" value="NZ_CP036268.1"/>
</dbReference>
<dbReference type="EMBL" id="CP036268">
    <property type="protein sequence ID" value="QDT38473.1"/>
    <property type="molecule type" value="Genomic_DNA"/>
</dbReference>
<dbReference type="OrthoDB" id="7285215at2"/>